<protein>
    <submittedName>
        <fullName evidence="5">Murein DD-endopeptidase MepM and murein hydrolase activator NlpD, contain LysM domain</fullName>
    </submittedName>
</protein>
<keyword evidence="6" id="KW-1185">Reference proteome</keyword>
<keyword evidence="3" id="KW-0472">Membrane</keyword>
<sequence length="328" mass="33478">MSASPQGDSARPTPVTGVGGRHRKPRSARKRRVAAVMAASAVVAVGHPLLTAMAVPEADNGVEGVLRMALTAAPKSEAALSLIAPRATLGDSIAEARKLQRADDVRAEQARAAEAARQQVIAAEQQAAAEKAAAEKAAADKIAAEKAAAEKAAADKAAAEKAAAEKAAAAKKAAAEKAAAEKAAADKKRQATAAAAKPAASGFVKPAQGRFTSGFGARWGSTHYGVDIANKIGTPILAVTSGVVIDAGPASGFGLWVRIRHDDGTVTVYGHMNEILTSKGARVGAGQQIATIGNRGQSTGPHLHFEVWQGGSRKIDPVPWLRARGITL</sequence>
<dbReference type="Pfam" id="PF01551">
    <property type="entry name" value="Peptidase_M23"/>
    <property type="match status" value="1"/>
</dbReference>
<organism evidence="5 6">
    <name type="scientific">Actinokineospora iranica</name>
    <dbReference type="NCBI Taxonomy" id="1271860"/>
    <lineage>
        <taxon>Bacteria</taxon>
        <taxon>Bacillati</taxon>
        <taxon>Actinomycetota</taxon>
        <taxon>Actinomycetes</taxon>
        <taxon>Pseudonocardiales</taxon>
        <taxon>Pseudonocardiaceae</taxon>
        <taxon>Actinokineospora</taxon>
    </lineage>
</organism>
<keyword evidence="5" id="KW-0378">Hydrolase</keyword>
<dbReference type="EMBL" id="FMZZ01000002">
    <property type="protein sequence ID" value="SDC46061.1"/>
    <property type="molecule type" value="Genomic_DNA"/>
</dbReference>
<accession>A0A1G6LS98</accession>
<feature type="coiled-coil region" evidence="1">
    <location>
        <begin position="99"/>
        <end position="190"/>
    </location>
</feature>
<dbReference type="GO" id="GO:0004222">
    <property type="term" value="F:metalloendopeptidase activity"/>
    <property type="evidence" value="ECO:0007669"/>
    <property type="project" value="TreeGrafter"/>
</dbReference>
<dbReference type="Proteomes" id="UP000199501">
    <property type="component" value="Unassembled WGS sequence"/>
</dbReference>
<feature type="transmembrane region" description="Helical" evidence="3">
    <location>
        <begin position="33"/>
        <end position="55"/>
    </location>
</feature>
<evidence type="ECO:0000256" key="2">
    <source>
        <dbReference type="SAM" id="MobiDB-lite"/>
    </source>
</evidence>
<evidence type="ECO:0000256" key="3">
    <source>
        <dbReference type="SAM" id="Phobius"/>
    </source>
</evidence>
<dbReference type="PANTHER" id="PTHR21666:SF270">
    <property type="entry name" value="MUREIN HYDROLASE ACTIVATOR ENVC"/>
    <property type="match status" value="1"/>
</dbReference>
<dbReference type="InterPro" id="IPR011055">
    <property type="entry name" value="Dup_hybrid_motif"/>
</dbReference>
<name>A0A1G6LS98_9PSEU</name>
<dbReference type="SUPFAM" id="SSF51261">
    <property type="entry name" value="Duplicated hybrid motif"/>
    <property type="match status" value="1"/>
</dbReference>
<dbReference type="AlphaFoldDB" id="A0A1G6LS98"/>
<dbReference type="Gene3D" id="2.70.70.10">
    <property type="entry name" value="Glucose Permease (Domain IIA)"/>
    <property type="match status" value="1"/>
</dbReference>
<evidence type="ECO:0000259" key="4">
    <source>
        <dbReference type="Pfam" id="PF01551"/>
    </source>
</evidence>
<proteinExistence type="predicted"/>
<keyword evidence="1" id="KW-0175">Coiled coil</keyword>
<feature type="domain" description="M23ase beta-sheet core" evidence="4">
    <location>
        <begin position="222"/>
        <end position="317"/>
    </location>
</feature>
<keyword evidence="3" id="KW-0812">Transmembrane</keyword>
<dbReference type="CDD" id="cd12797">
    <property type="entry name" value="M23_peptidase"/>
    <property type="match status" value="1"/>
</dbReference>
<reference evidence="6" key="1">
    <citation type="submission" date="2016-10" db="EMBL/GenBank/DDBJ databases">
        <authorList>
            <person name="Varghese N."/>
            <person name="Submissions S."/>
        </authorList>
    </citation>
    <scope>NUCLEOTIDE SEQUENCE [LARGE SCALE GENOMIC DNA]</scope>
    <source>
        <strain evidence="6">IBRC-M 10403</strain>
    </source>
</reference>
<dbReference type="RefSeq" id="WP_228771427.1">
    <property type="nucleotide sequence ID" value="NZ_FMZZ01000002.1"/>
</dbReference>
<dbReference type="PANTHER" id="PTHR21666">
    <property type="entry name" value="PEPTIDASE-RELATED"/>
    <property type="match status" value="1"/>
</dbReference>
<gene>
    <name evidence="5" type="ORF">SAMN05216174_102215</name>
</gene>
<dbReference type="STRING" id="1271860.SAMN05216174_102215"/>
<dbReference type="InterPro" id="IPR016047">
    <property type="entry name" value="M23ase_b-sheet_dom"/>
</dbReference>
<feature type="compositionally biased region" description="Basic residues" evidence="2">
    <location>
        <begin position="20"/>
        <end position="29"/>
    </location>
</feature>
<keyword evidence="3" id="KW-1133">Transmembrane helix</keyword>
<evidence type="ECO:0000313" key="5">
    <source>
        <dbReference type="EMBL" id="SDC46061.1"/>
    </source>
</evidence>
<evidence type="ECO:0000313" key="6">
    <source>
        <dbReference type="Proteomes" id="UP000199501"/>
    </source>
</evidence>
<evidence type="ECO:0000256" key="1">
    <source>
        <dbReference type="SAM" id="Coils"/>
    </source>
</evidence>
<dbReference type="InterPro" id="IPR050570">
    <property type="entry name" value="Cell_wall_metabolism_enzyme"/>
</dbReference>
<feature type="region of interest" description="Disordered" evidence="2">
    <location>
        <begin position="1"/>
        <end position="29"/>
    </location>
</feature>